<reference evidence="4" key="1">
    <citation type="submission" date="2017-05" db="EMBL/GenBank/DDBJ databases">
        <authorList>
            <person name="Lin X."/>
        </authorList>
    </citation>
    <scope>NUCLEOTIDE SEQUENCE [LARGE SCALE GENOMIC DNA]</scope>
    <source>
        <strain evidence="4">JLT2012</strain>
    </source>
</reference>
<dbReference type="Proteomes" id="UP000198462">
    <property type="component" value="Unassembled WGS sequence"/>
</dbReference>
<evidence type="ECO:0000256" key="1">
    <source>
        <dbReference type="SAM" id="MobiDB-lite"/>
    </source>
</evidence>
<organism evidence="3 4">
    <name type="scientific">Pacificimonas flava</name>
    <dbReference type="NCBI Taxonomy" id="1234595"/>
    <lineage>
        <taxon>Bacteria</taxon>
        <taxon>Pseudomonadati</taxon>
        <taxon>Pseudomonadota</taxon>
        <taxon>Alphaproteobacteria</taxon>
        <taxon>Sphingomonadales</taxon>
        <taxon>Sphingosinicellaceae</taxon>
        <taxon>Pacificimonas</taxon>
    </lineage>
</organism>
<proteinExistence type="predicted"/>
<dbReference type="PANTHER" id="PTHR35585">
    <property type="entry name" value="HHE DOMAIN PROTEIN (AFU_ORTHOLOGUE AFUA_4G00730)"/>
    <property type="match status" value="1"/>
</dbReference>
<sequence length="152" mass="17745">MADIFELLKNDHDDHRKLLKQLSETHGDSEDRRELFEKFKLDALSHANAEEQSLYAAMLGDPDLQDEGSHSTAEHHEIEEYIEELEDTDMSSPGWIATFEKLRERYEHHIDEEEEETFAAAKKKFSDDKRQELGAIFAKRKPAEKEEEREAA</sequence>
<feature type="compositionally biased region" description="Basic and acidic residues" evidence="1">
    <location>
        <begin position="67"/>
        <end position="79"/>
    </location>
</feature>
<evidence type="ECO:0000313" key="3">
    <source>
        <dbReference type="EMBL" id="OWV34470.1"/>
    </source>
</evidence>
<protein>
    <submittedName>
        <fullName evidence="3">Hemerythrin HHE cation-binding protein</fullName>
    </submittedName>
</protein>
<comment type="caution">
    <text evidence="3">The sequence shown here is derived from an EMBL/GenBank/DDBJ whole genome shotgun (WGS) entry which is preliminary data.</text>
</comment>
<dbReference type="Pfam" id="PF01814">
    <property type="entry name" value="Hemerythrin"/>
    <property type="match status" value="1"/>
</dbReference>
<dbReference type="InterPro" id="IPR012312">
    <property type="entry name" value="Hemerythrin-like"/>
</dbReference>
<dbReference type="EMBL" id="NFZT01000001">
    <property type="protein sequence ID" value="OWV34470.1"/>
    <property type="molecule type" value="Genomic_DNA"/>
</dbReference>
<dbReference type="OrthoDB" id="5523420at2"/>
<dbReference type="PANTHER" id="PTHR35585:SF1">
    <property type="entry name" value="HHE DOMAIN PROTEIN (AFU_ORTHOLOGUE AFUA_4G00730)"/>
    <property type="match status" value="1"/>
</dbReference>
<dbReference type="RefSeq" id="WP_088713168.1">
    <property type="nucleotide sequence ID" value="NZ_NFZT01000001.1"/>
</dbReference>
<feature type="region of interest" description="Disordered" evidence="1">
    <location>
        <begin position="59"/>
        <end position="89"/>
    </location>
</feature>
<keyword evidence="4" id="KW-1185">Reference proteome</keyword>
<evidence type="ECO:0000313" key="4">
    <source>
        <dbReference type="Proteomes" id="UP000198462"/>
    </source>
</evidence>
<name>A0A219B7V3_9SPHN</name>
<dbReference type="Gene3D" id="1.20.120.520">
    <property type="entry name" value="nmb1532 protein domain like"/>
    <property type="match status" value="1"/>
</dbReference>
<gene>
    <name evidence="3" type="ORF">B5C34_14055</name>
</gene>
<dbReference type="AlphaFoldDB" id="A0A219B7V3"/>
<feature type="compositionally biased region" description="Acidic residues" evidence="1">
    <location>
        <begin position="80"/>
        <end position="89"/>
    </location>
</feature>
<accession>A0A219B7V3</accession>
<feature type="domain" description="Hemerythrin-like" evidence="2">
    <location>
        <begin position="4"/>
        <end position="120"/>
    </location>
</feature>
<evidence type="ECO:0000259" key="2">
    <source>
        <dbReference type="Pfam" id="PF01814"/>
    </source>
</evidence>